<dbReference type="Proteomes" id="UP000305836">
    <property type="component" value="Unassembled WGS sequence"/>
</dbReference>
<feature type="compositionally biased region" description="Basic and acidic residues" evidence="1">
    <location>
        <begin position="1259"/>
        <end position="1272"/>
    </location>
</feature>
<dbReference type="EMBL" id="SZPZ01000001">
    <property type="protein sequence ID" value="TKK81657.1"/>
    <property type="molecule type" value="Genomic_DNA"/>
</dbReference>
<feature type="region of interest" description="Disordered" evidence="1">
    <location>
        <begin position="1251"/>
        <end position="1272"/>
    </location>
</feature>
<evidence type="ECO:0000256" key="1">
    <source>
        <dbReference type="SAM" id="MobiDB-lite"/>
    </source>
</evidence>
<organism evidence="2 3">
    <name type="scientific">Kribbella jiaozuonensis</name>
    <dbReference type="NCBI Taxonomy" id="2575441"/>
    <lineage>
        <taxon>Bacteria</taxon>
        <taxon>Bacillati</taxon>
        <taxon>Actinomycetota</taxon>
        <taxon>Actinomycetes</taxon>
        <taxon>Propionibacteriales</taxon>
        <taxon>Kribbellaceae</taxon>
        <taxon>Kribbella</taxon>
    </lineage>
</organism>
<dbReference type="OrthoDB" id="4547231at2"/>
<name>A0A4U3M315_9ACTN</name>
<dbReference type="RefSeq" id="WP_137252368.1">
    <property type="nucleotide sequence ID" value="NZ_JBHSPQ010000004.1"/>
</dbReference>
<accession>A0A4U3M315</accession>
<gene>
    <name evidence="2" type="ORF">FDA38_02125</name>
</gene>
<sequence>MPAAESVALSGLDGVVQVKGGAAPYVPAGDSVWEMGTNAARLAKADDDYAKRTKQTSAVDRAATTYVCVLSRRWGSGEEWAVGKKAQSDGWKDIKCLTADELALWMEDCPGVEAWFREHHGLGSLGDVGIGDWFGRWSRQTDPNTPPALLVAGRRDDVIRVLDAFDDAPSDIPIAAPSVDEAVAFVAAALLLGPGPKSETVHAGVDVIEDADDVNVTTDEIESTDEPSVDPAARQPEKLEALRERTIVIEDEDGWRRWSTHAVPHILVPLFIPASVAHAVDAGHHVVLPQRSRAAQQVGRLASLDPHAATTAWTDAGVDFYRAQDYAFGSRRNLGSLRRRLSPYRQVPTWAESFDASLLASVLLAGGWSESAPGDREVLLALAEHDSWRSLSKALVPLTAIEDAPLSVLEDRWDFVDLIDAWDFLLPMVTADDLTVFADAVDKVLTDVHPDLGLSREDLLKRVFDENRPRRQYSDTLRRGLAATLAILGAVVGRGMVAGNRSGQAVAAIAVRNLLDGADGTRWLTTADVLPQLAEAAPEAFLDAVEASLRLDDPPVMGLFVESETMFGESSSSHSSLLWALETLAYSQALVSRVCVVLARLAVLDPGGRWANRPNVSLASILSLIRPDSAITADNRFDVIDAVVASVPEHATALLKELAEDRGGGIIPSGPRYRPWPVSRAHATRAEWADGVSKVCRRLLGGAPDGLLAATKLISRFSRADVVSGLDTLAARWDDLDDSGHDQVVASLKSTVNDHRRHSSASWAMSPDDLDVIEQFLVDQGVDLDADKAALLFAFTSDYDDRHAELGGHSHEQESANEVARATPVRPLMERRREVVMRLLADGLDSVIEFASTVEVPGYVGKTLAEATTMADEDLLDRLENDSDNSPVGSGLVLGFVAHRATDLNWIRTQIAARPNQAARLLLCSRLDSEVLDIVDTLEPDHRRVYWSNVSPYMTDSATIERVCAGLMEVDRPFSAIVAASVRDEPGPSADLIIAVLSAPMRETQERPDAGAHSFEYIIGRLLNRLEKLGVPDEIVAGLEFFYLPILDLRREPRAAHRELARKPELFAQAVAHCYKSDTEDPTVTNGRADGEESAETVSNTAVTSESARYTDAFFRLLRSWNGPLPGSDGVGLPTAEAVQAWVDQVRVELAKVNRTGVASMVIGEALAAPMTDADGIWPSEPVRTVLEHEQDDNLERHLGIQRFNQGGFTGRSMYAGGDKERKTAKKYFEWARKVSGRWPRAGALLDGLASEYEDDASREDRRAERDARGDA</sequence>
<feature type="region of interest" description="Disordered" evidence="1">
    <location>
        <begin position="1078"/>
        <end position="1103"/>
    </location>
</feature>
<protein>
    <submittedName>
        <fullName evidence="2">Uncharacterized protein</fullName>
    </submittedName>
</protein>
<evidence type="ECO:0000313" key="3">
    <source>
        <dbReference type="Proteomes" id="UP000305836"/>
    </source>
</evidence>
<proteinExistence type="predicted"/>
<reference evidence="2 3" key="1">
    <citation type="submission" date="2019-04" db="EMBL/GenBank/DDBJ databases">
        <title>Kribbella sp. NEAU-THZ 27 nov., a novel actinomycete isolated from soil.</title>
        <authorList>
            <person name="Duan L."/>
        </authorList>
    </citation>
    <scope>NUCLEOTIDE SEQUENCE [LARGE SCALE GENOMIC DNA]</scope>
    <source>
        <strain evidence="3">NEAU-THZ27</strain>
    </source>
</reference>
<comment type="caution">
    <text evidence="2">The sequence shown here is derived from an EMBL/GenBank/DDBJ whole genome shotgun (WGS) entry which is preliminary data.</text>
</comment>
<keyword evidence="3" id="KW-1185">Reference proteome</keyword>
<dbReference type="AlphaFoldDB" id="A0A4U3M315"/>
<evidence type="ECO:0000313" key="2">
    <source>
        <dbReference type="EMBL" id="TKK81657.1"/>
    </source>
</evidence>